<keyword evidence="3" id="KW-1185">Reference proteome</keyword>
<evidence type="ECO:0000313" key="2">
    <source>
        <dbReference type="EMBL" id="KAG5605487.1"/>
    </source>
</evidence>
<accession>A0A9J5Z0M7</accession>
<organism evidence="2 3">
    <name type="scientific">Solanum commersonii</name>
    <name type="common">Commerson's wild potato</name>
    <name type="synonym">Commerson's nightshade</name>
    <dbReference type="NCBI Taxonomy" id="4109"/>
    <lineage>
        <taxon>Eukaryota</taxon>
        <taxon>Viridiplantae</taxon>
        <taxon>Streptophyta</taxon>
        <taxon>Embryophyta</taxon>
        <taxon>Tracheophyta</taxon>
        <taxon>Spermatophyta</taxon>
        <taxon>Magnoliopsida</taxon>
        <taxon>eudicotyledons</taxon>
        <taxon>Gunneridae</taxon>
        <taxon>Pentapetalae</taxon>
        <taxon>asterids</taxon>
        <taxon>lamiids</taxon>
        <taxon>Solanales</taxon>
        <taxon>Solanaceae</taxon>
        <taxon>Solanoideae</taxon>
        <taxon>Solaneae</taxon>
        <taxon>Solanum</taxon>
    </lineage>
</organism>
<evidence type="ECO:0000256" key="1">
    <source>
        <dbReference type="SAM" id="MobiDB-lite"/>
    </source>
</evidence>
<dbReference type="Proteomes" id="UP000824120">
    <property type="component" value="Chromosome 5"/>
</dbReference>
<dbReference type="AlphaFoldDB" id="A0A9J5Z0M7"/>
<feature type="region of interest" description="Disordered" evidence="1">
    <location>
        <begin position="137"/>
        <end position="156"/>
    </location>
</feature>
<gene>
    <name evidence="2" type="ORF">H5410_026979</name>
</gene>
<name>A0A9J5Z0M7_SOLCO</name>
<reference evidence="2 3" key="1">
    <citation type="submission" date="2020-09" db="EMBL/GenBank/DDBJ databases">
        <title>De no assembly of potato wild relative species, Solanum commersonii.</title>
        <authorList>
            <person name="Cho K."/>
        </authorList>
    </citation>
    <scope>NUCLEOTIDE SEQUENCE [LARGE SCALE GENOMIC DNA]</scope>
    <source>
        <strain evidence="2">LZ3.2</strain>
        <tissue evidence="2">Leaf</tissue>
    </source>
</reference>
<dbReference type="EMBL" id="JACXVP010000005">
    <property type="protein sequence ID" value="KAG5605487.1"/>
    <property type="molecule type" value="Genomic_DNA"/>
</dbReference>
<dbReference type="OrthoDB" id="1743486at2759"/>
<proteinExistence type="predicted"/>
<evidence type="ECO:0000313" key="3">
    <source>
        <dbReference type="Proteomes" id="UP000824120"/>
    </source>
</evidence>
<comment type="caution">
    <text evidence="2">The sequence shown here is derived from an EMBL/GenBank/DDBJ whole genome shotgun (WGS) entry which is preliminary data.</text>
</comment>
<sequence>MNTSSVEFQHFSGYNTSENVYNFSKMIVKQIISIEDWGISSMKERQISLNKVPTCFTYLDYSNAFSKRKSRDGRENRVEDTLQIILQNVTDQDLVLEEMKENVEMLNQMIGSHSRSIQLIRSFLSFGVPHLHPNDILGSPSDTMATPNNEKAEKNKKWNPADWQVQLGESLKRHELPFVIVREASKEVDQKVRKGAVGESSINFAGPFFKIYKEWVKVSPDLNNLYRMDHICYMEQIEQIYFFIEFSIPWIHKWTPEVGFIEEQILCLYRTYYNNFWDKLMKKDTKTKVLYGQELLDLITQKIQDYGTTPHKGVIADNSVKHIARRISIQVGNKEEMINEYLDEVRRNLLLNITHYE</sequence>
<protein>
    <submittedName>
        <fullName evidence="2">Uncharacterized protein</fullName>
    </submittedName>
</protein>